<name>A0A8S4PK80_OWEFU</name>
<protein>
    <submittedName>
        <fullName evidence="4">Uncharacterized protein</fullName>
    </submittedName>
</protein>
<dbReference type="PANTHER" id="PTHR10824:SF4">
    <property type="entry name" value="ACYL-COENZYME A THIOESTERASE 1-LIKE"/>
    <property type="match status" value="1"/>
</dbReference>
<evidence type="ECO:0000313" key="4">
    <source>
        <dbReference type="EMBL" id="CAH1791926.1"/>
    </source>
</evidence>
<keyword evidence="5" id="KW-1185">Reference proteome</keyword>
<dbReference type="Proteomes" id="UP000749559">
    <property type="component" value="Unassembled WGS sequence"/>
</dbReference>
<gene>
    <name evidence="4" type="ORF">OFUS_LOCUS16964</name>
</gene>
<evidence type="ECO:0000256" key="1">
    <source>
        <dbReference type="ARBA" id="ARBA00006538"/>
    </source>
</evidence>
<dbReference type="SUPFAM" id="SSF53474">
    <property type="entry name" value="alpha/beta-Hydrolases"/>
    <property type="match status" value="1"/>
</dbReference>
<dbReference type="InterPro" id="IPR014940">
    <property type="entry name" value="BAAT_C"/>
</dbReference>
<dbReference type="Gene3D" id="2.60.40.2240">
    <property type="entry name" value="Acyl-CoA thioester hydrolase/BAAT N-terminal domain"/>
    <property type="match status" value="1"/>
</dbReference>
<comment type="similarity">
    <text evidence="1">Belongs to the C/M/P thioester hydrolase family.</text>
</comment>
<dbReference type="InterPro" id="IPR016662">
    <property type="entry name" value="Acyl-CoA_thioEstase_long-chain"/>
</dbReference>
<evidence type="ECO:0000259" key="3">
    <source>
        <dbReference type="Pfam" id="PF08840"/>
    </source>
</evidence>
<sequence>MCHFEINTILFLDHETARCLSLQVQPAIALVDDIIKVNVSAAKQHQPVTLLAELEERGQHFWSFGHYVTDGAGCLDLDTGVCQGGTYKGIEPMGLLWSMVPKHKPGIRLGKRDITTPYHIQLHLLDGHKSMDELKNISANDKHMNCILDSVNLERWYIRKDVQRIPVNDGCIRGMLFLPSGPGPFPGVIDLFGTFGGLTEFRAALLASRGIASLALAFFQYEDLPKTLADVQLDYFETAANWLSSHNSVIDGGVGVLGVSKGGNLALLMAEHFKQIKAVCAINACHFLSETPITYRGQTLPGFMPDMEHIEFSDEGIKLSKTYELAEVPEECIIKVEKSDAKYLLLFGEDDCNLRIPPSVGAHTTNFSIVHVCGEAACMSTVSHKRTLGREFSTSSILRLPED</sequence>
<dbReference type="GO" id="GO:0047617">
    <property type="term" value="F:fatty acyl-CoA hydrolase activity"/>
    <property type="evidence" value="ECO:0007669"/>
    <property type="project" value="TreeGrafter"/>
</dbReference>
<accession>A0A8S4PK80</accession>
<feature type="domain" description="BAAT/Acyl-CoA thioester hydrolase C-terminal" evidence="3">
    <location>
        <begin position="231"/>
        <end position="355"/>
    </location>
</feature>
<organism evidence="4 5">
    <name type="scientific">Owenia fusiformis</name>
    <name type="common">Polychaete worm</name>
    <dbReference type="NCBI Taxonomy" id="6347"/>
    <lineage>
        <taxon>Eukaryota</taxon>
        <taxon>Metazoa</taxon>
        <taxon>Spiralia</taxon>
        <taxon>Lophotrochozoa</taxon>
        <taxon>Annelida</taxon>
        <taxon>Polychaeta</taxon>
        <taxon>Sedentaria</taxon>
        <taxon>Canalipalpata</taxon>
        <taxon>Sabellida</taxon>
        <taxon>Oweniida</taxon>
        <taxon>Oweniidae</taxon>
        <taxon>Owenia</taxon>
    </lineage>
</organism>
<dbReference type="InterPro" id="IPR029058">
    <property type="entry name" value="AB_hydrolase_fold"/>
</dbReference>
<reference evidence="4" key="1">
    <citation type="submission" date="2022-03" db="EMBL/GenBank/DDBJ databases">
        <authorList>
            <person name="Martin C."/>
        </authorList>
    </citation>
    <scope>NUCLEOTIDE SEQUENCE</scope>
</reference>
<dbReference type="Pfam" id="PF04775">
    <property type="entry name" value="Bile_Hydr_Trans"/>
    <property type="match status" value="1"/>
</dbReference>
<dbReference type="Gene3D" id="3.40.50.1820">
    <property type="entry name" value="alpha/beta hydrolase"/>
    <property type="match status" value="1"/>
</dbReference>
<dbReference type="Pfam" id="PF08840">
    <property type="entry name" value="BAAT_C"/>
    <property type="match status" value="1"/>
</dbReference>
<feature type="domain" description="Acyl-CoA thioester hydrolase/bile acid-CoA amino acid N-acetyltransferase" evidence="2">
    <location>
        <begin position="33"/>
        <end position="168"/>
    </location>
</feature>
<dbReference type="PIRSF" id="PIRSF016521">
    <property type="entry name" value="Acyl-CoA_hydro"/>
    <property type="match status" value="1"/>
</dbReference>
<evidence type="ECO:0000259" key="2">
    <source>
        <dbReference type="Pfam" id="PF04775"/>
    </source>
</evidence>
<proteinExistence type="inferred from homology"/>
<dbReference type="GO" id="GO:0006631">
    <property type="term" value="P:fatty acid metabolic process"/>
    <property type="evidence" value="ECO:0007669"/>
    <property type="project" value="TreeGrafter"/>
</dbReference>
<comment type="caution">
    <text evidence="4">The sequence shown here is derived from an EMBL/GenBank/DDBJ whole genome shotgun (WGS) entry which is preliminary data.</text>
</comment>
<evidence type="ECO:0000313" key="5">
    <source>
        <dbReference type="Proteomes" id="UP000749559"/>
    </source>
</evidence>
<dbReference type="EMBL" id="CAIIXF020000008">
    <property type="protein sequence ID" value="CAH1791926.1"/>
    <property type="molecule type" value="Genomic_DNA"/>
</dbReference>
<dbReference type="InterPro" id="IPR042490">
    <property type="entry name" value="Thio_Ohase/BAAT_N"/>
</dbReference>
<dbReference type="PANTHER" id="PTHR10824">
    <property type="entry name" value="ACYL-COENZYME A THIOESTERASE-RELATED"/>
    <property type="match status" value="1"/>
</dbReference>
<dbReference type="AlphaFoldDB" id="A0A8S4PK80"/>
<dbReference type="OrthoDB" id="6347013at2759"/>
<dbReference type="GO" id="GO:0006637">
    <property type="term" value="P:acyl-CoA metabolic process"/>
    <property type="evidence" value="ECO:0007669"/>
    <property type="project" value="InterPro"/>
</dbReference>
<dbReference type="InterPro" id="IPR006862">
    <property type="entry name" value="Thio_Ohase/aa_AcTrfase"/>
</dbReference>